<name>A7VQF2_9FIRM</name>
<reference evidence="2 4" key="3">
    <citation type="submission" date="2017-07" db="EMBL/GenBank/DDBJ databases">
        <title>Prevalence of linear plasmids in Cutibacterium (Propionibacterium) acnes isolates obtained from prostatic tissue.</title>
        <authorList>
            <person name="Davidsson S."/>
            <person name="Carlsson J."/>
            <person name="Molling P."/>
            <person name="Andren O."/>
            <person name="Andersson S.-O."/>
            <person name="Brzuszkiewicz E."/>
            <person name="Poehlein A."/>
            <person name="Al-Zeer M."/>
            <person name="Brinkmann V."/>
            <person name="Scavenius C."/>
            <person name="Nazipi S."/>
            <person name="Soderquist B."/>
            <person name="Bruggemann H."/>
        </authorList>
    </citation>
    <scope>NUCLEOTIDE SEQUENCE [LARGE SCALE GENOMIC DNA]</scope>
    <source>
        <strain evidence="2 4">DSM 753</strain>
    </source>
</reference>
<dbReference type="InterPro" id="IPR011004">
    <property type="entry name" value="Trimer_LpxA-like_sf"/>
</dbReference>
<protein>
    <recommendedName>
        <fullName evidence="5">Bacterial transferase hexapeptide repeat protein</fullName>
    </recommendedName>
</protein>
<proteinExistence type="predicted"/>
<evidence type="ECO:0000313" key="1">
    <source>
        <dbReference type="EMBL" id="EDO62363.1"/>
    </source>
</evidence>
<dbReference type="eggNOG" id="ENOG5032RXE">
    <property type="taxonomic scope" value="Bacteria"/>
</dbReference>
<evidence type="ECO:0000313" key="4">
    <source>
        <dbReference type="Proteomes" id="UP000220611"/>
    </source>
</evidence>
<gene>
    <name evidence="2" type="ORF">CH238_12165</name>
    <name evidence="1" type="ORF">CLOLEP_00782</name>
</gene>
<reference evidence="1 3" key="1">
    <citation type="submission" date="2007-08" db="EMBL/GenBank/DDBJ databases">
        <title>Draft genome sequence of Clostridium leptum (DSM 753).</title>
        <authorList>
            <person name="Sudarsanam P."/>
            <person name="Ley R."/>
            <person name="Guruge J."/>
            <person name="Turnbaugh P.J."/>
            <person name="Mahowald M."/>
            <person name="Liep D."/>
            <person name="Gordon J."/>
        </authorList>
    </citation>
    <scope>NUCLEOTIDE SEQUENCE [LARGE SCALE GENOMIC DNA]</scope>
    <source>
        <strain evidence="1 3">DSM 753</strain>
    </source>
</reference>
<dbReference type="EMBL" id="NOXF01000011">
    <property type="protein sequence ID" value="PEQ23725.1"/>
    <property type="molecule type" value="Genomic_DNA"/>
</dbReference>
<evidence type="ECO:0008006" key="5">
    <source>
        <dbReference type="Google" id="ProtNLM"/>
    </source>
</evidence>
<sequence length="206" mass="22536">MTPKYEITRIAHPKFPWMHRIRALRDVREDVRAGDLGGFVQSERNLSQEGTCWIADNAIAAEEACVSGHSLLSDNAWACGHAAIFDRAIVSGNAVLDGGVFVAAGRIRDHAYIGGNAEIFASRVTGEAPVISESASVYGEVRGRVEIHGRTVILPGSKIDNPTTDIFHIYPERIVVKKPFGEKLCVLSPPMAEKGQQKQKSRFPSR</sequence>
<reference evidence="1 3" key="2">
    <citation type="submission" date="2007-08" db="EMBL/GenBank/DDBJ databases">
        <authorList>
            <person name="Fulton L."/>
            <person name="Clifton S."/>
            <person name="Fulton B."/>
            <person name="Xu J."/>
            <person name="Minx P."/>
            <person name="Pepin K.H."/>
            <person name="Johnson M."/>
            <person name="Thiruvilangam P."/>
            <person name="Bhonagiri V."/>
            <person name="Nash W.E."/>
            <person name="Wang C."/>
            <person name="Mardis E.R."/>
            <person name="Wilson R.K."/>
        </authorList>
    </citation>
    <scope>NUCLEOTIDE SEQUENCE [LARGE SCALE GENOMIC DNA]</scope>
    <source>
        <strain evidence="1 3">DSM 753</strain>
    </source>
</reference>
<dbReference type="Proteomes" id="UP000003490">
    <property type="component" value="Unassembled WGS sequence"/>
</dbReference>
<organism evidence="1 3">
    <name type="scientific">[Clostridium] leptum DSM 753</name>
    <dbReference type="NCBI Taxonomy" id="428125"/>
    <lineage>
        <taxon>Bacteria</taxon>
        <taxon>Bacillati</taxon>
        <taxon>Bacillota</taxon>
        <taxon>Clostridia</taxon>
        <taxon>Eubacteriales</taxon>
        <taxon>Oscillospiraceae</taxon>
        <taxon>Oscillospiraceae incertae sedis</taxon>
    </lineage>
</organism>
<keyword evidence="4" id="KW-1185">Reference proteome</keyword>
<comment type="caution">
    <text evidence="1">The sequence shown here is derived from an EMBL/GenBank/DDBJ whole genome shotgun (WGS) entry which is preliminary data.</text>
</comment>
<dbReference type="OrthoDB" id="2065905at2"/>
<dbReference type="HOGENOM" id="CLU_114890_0_0_9"/>
<accession>A7VQF2</accession>
<dbReference type="Proteomes" id="UP000220611">
    <property type="component" value="Unassembled WGS sequence"/>
</dbReference>
<dbReference type="SUPFAM" id="SSF51161">
    <property type="entry name" value="Trimeric LpxA-like enzymes"/>
    <property type="match status" value="1"/>
</dbReference>
<evidence type="ECO:0000313" key="3">
    <source>
        <dbReference type="Proteomes" id="UP000003490"/>
    </source>
</evidence>
<dbReference type="EMBL" id="ABCB02000015">
    <property type="protein sequence ID" value="EDO62363.1"/>
    <property type="molecule type" value="Genomic_DNA"/>
</dbReference>
<dbReference type="Gene3D" id="2.160.10.10">
    <property type="entry name" value="Hexapeptide repeat proteins"/>
    <property type="match status" value="1"/>
</dbReference>
<evidence type="ECO:0000313" key="2">
    <source>
        <dbReference type="EMBL" id="PEQ23725.1"/>
    </source>
</evidence>
<dbReference type="AlphaFoldDB" id="A7VQF2"/>